<dbReference type="InterPro" id="IPR025605">
    <property type="entry name" value="OST-HTH/LOTUS_dom"/>
</dbReference>
<keyword evidence="5" id="KW-0175">Coiled coil</keyword>
<feature type="compositionally biased region" description="Polar residues" evidence="6">
    <location>
        <begin position="21"/>
        <end position="37"/>
    </location>
</feature>
<dbReference type="InterPro" id="IPR041966">
    <property type="entry name" value="LOTUS-like"/>
</dbReference>
<dbReference type="SUPFAM" id="SSF63748">
    <property type="entry name" value="Tudor/PWWP/MBT"/>
    <property type="match status" value="3"/>
</dbReference>
<evidence type="ECO:0000256" key="5">
    <source>
        <dbReference type="SAM" id="Coils"/>
    </source>
</evidence>
<dbReference type="GO" id="GO:0007283">
    <property type="term" value="P:spermatogenesis"/>
    <property type="evidence" value="ECO:0007669"/>
    <property type="project" value="UniProtKB-KW"/>
</dbReference>
<dbReference type="PROSITE" id="PS50304">
    <property type="entry name" value="TUDOR"/>
    <property type="match status" value="2"/>
</dbReference>
<evidence type="ECO:0000256" key="4">
    <source>
        <dbReference type="ARBA" id="ARBA00022871"/>
    </source>
</evidence>
<dbReference type="GO" id="GO:0030154">
    <property type="term" value="P:cell differentiation"/>
    <property type="evidence" value="ECO:0007669"/>
    <property type="project" value="UniProtKB-ARBA"/>
</dbReference>
<dbReference type="PANTHER" id="PTHR22948:SF76">
    <property type="entry name" value="FI20010P1-RELATED"/>
    <property type="match status" value="1"/>
</dbReference>
<feature type="region of interest" description="Disordered" evidence="6">
    <location>
        <begin position="237"/>
        <end position="312"/>
    </location>
</feature>
<evidence type="ECO:0000256" key="3">
    <source>
        <dbReference type="ARBA" id="ARBA00022737"/>
    </source>
</evidence>
<evidence type="ECO:0000256" key="1">
    <source>
        <dbReference type="ARBA" id="ARBA00004496"/>
    </source>
</evidence>
<gene>
    <name evidence="9" type="ORF">CCAP1982_LOCUS20632</name>
</gene>
<feature type="region of interest" description="Disordered" evidence="6">
    <location>
        <begin position="499"/>
        <end position="578"/>
    </location>
</feature>
<dbReference type="PANTHER" id="PTHR22948">
    <property type="entry name" value="TUDOR DOMAIN CONTAINING PROTEIN"/>
    <property type="match status" value="1"/>
</dbReference>
<feature type="domain" description="Tudor" evidence="7">
    <location>
        <begin position="1020"/>
        <end position="1083"/>
    </location>
</feature>
<evidence type="ECO:0000256" key="2">
    <source>
        <dbReference type="ARBA" id="ARBA00022490"/>
    </source>
</evidence>
<dbReference type="SMART" id="SM00333">
    <property type="entry name" value="TUDOR"/>
    <property type="match status" value="2"/>
</dbReference>
<feature type="compositionally biased region" description="Polar residues" evidence="6">
    <location>
        <begin position="519"/>
        <end position="531"/>
    </location>
</feature>
<dbReference type="InterPro" id="IPR035437">
    <property type="entry name" value="SNase_OB-fold_sf"/>
</dbReference>
<dbReference type="GO" id="GO:0005737">
    <property type="term" value="C:cytoplasm"/>
    <property type="evidence" value="ECO:0007669"/>
    <property type="project" value="UniProtKB-SubCell"/>
</dbReference>
<feature type="region of interest" description="Disordered" evidence="6">
    <location>
        <begin position="146"/>
        <end position="185"/>
    </location>
</feature>
<dbReference type="InterPro" id="IPR002999">
    <property type="entry name" value="Tudor"/>
</dbReference>
<dbReference type="InterPro" id="IPR050621">
    <property type="entry name" value="Tudor_domain_containing"/>
</dbReference>
<keyword evidence="3" id="KW-0677">Repeat</keyword>
<dbReference type="OrthoDB" id="10034606at2759"/>
<dbReference type="Gene3D" id="2.40.50.90">
    <property type="match status" value="2"/>
</dbReference>
<feature type="compositionally biased region" description="Polar residues" evidence="6">
    <location>
        <begin position="176"/>
        <end position="185"/>
    </location>
</feature>
<sequence length="1431" mass="161067">MSAAVATPTQTTAAPAARTVNNNINKATATKVATNSGSDTTSKASKSAANNNNKNNNSSDNDNNSKQQRLKYIANVVRALVTSRKPPCKLREVLREYPEIEGEPLNFRKHGYSTAKELLKATGEFSFTQYGEEVYISAAPSQKSAHISSMVRQQKSSKSTRITVAPQARQPKRSDQSWNKSSYSSNVYQRLPATGQQQQRWRSNVSNTVTAAAAGSGDRNNNNNQQQNNNNRNSIAKEKDKTAQQQKQTTQPQQKTQQQAPKSPQKSQQTQKSQPEQQKQQQQQQKPQTPLQRQKSAGASANKPESGGEKKDLREMLNAKAAQLQTNGGVGGGTASNGNKLAGETDLRERLNAKRQQQQQQQQSVADQQKSSPRPILGQNNNSAIAIASTLILAQREQKMKEQHQQQRAQLLAAQQLRQQQQQQQLMRQQELQMEGRQQQLQVQQQQQQQQQQAQQLQQQHQQQQQQLLQQTRQLMNAAVAKPGVGVGSVQDRLRIRINNNNSNHNGNGFSSSTNGSNTPETSPALSSTGSDKLHSTASSFAASAAMQQLQQQQQPQFHKQRYLAKQQQQQQQQFGEANGQHVIPPRVFQFNPKLDPITSLTQYCVVRRYAPPCFSAIRSKFSRLYQCRVNVNGTIFSTYPNEYLQEHLAQISCAQKAIEQLKLQEARRPLPLFSEGDADLIDKLYTELQQHPHGTFAKNIPEMFEEAYQQALPEHWWTLVQTSPKFTTESAANNAVIVFANEEADKEKAGATGAIIQMDGIALPWKQKYWQLYTTYCASTVDVWARLFGKEYSERFDSVMSEIDVHMSTQKTRPLSLACKNIYLVCINDCWHRVRVEELDKPNATARCFFIDYGDSDWVAVSELYICETQFLRLPAQAVPLSLFGLEDFAGNPNARRHLDAMLSSKSVVGEILTKECDFYNTESSACGKIQVVLYDTSTEEDVNLNPLLLSKICDDTPPPEIKHKGATNVLVSHISDEGDLYLQILNTDFKYVQKLIQQLIESKFKRDQHKITATDLKRSNLFLICDESNGGDTQWYRGALTETPSYRVEDEEFDIFYVDHGITRRTHISKIFRLESLSTALSKFPRQAIRARLHNIPPITKSIVGRMRALLPANCAAFVKMNKPGKMPYVTVYRRHESSDMLCNINEDIRMEAELECSTASNGEDDDAPINGKHYGLAKNSSGGSIISPTAQQTFVEMTRGLTMTTSVPNSPQKVAELPKLQNYHAIPNDPNDFLEVRVTMSANPSNFTIQPYKDYPRLRDLMKELQEYCENNDEFIPADMVEIGQAYAAKNPDGFYHRVVVVNTYNGDMIHVCFCDFGDIAILRSDQLKILPAKYRQLPKMSIQAKLHGISATHGDWSLEDCLRFRQLTVGQKFVASIKRTTYDKLGAPDTPILDLELIDVTTDEDVYIHEILLQEQRAVKAGQVESK</sequence>
<organism evidence="9 10">
    <name type="scientific">Ceratitis capitata</name>
    <name type="common">Mediterranean fruit fly</name>
    <name type="synonym">Tephritis capitata</name>
    <dbReference type="NCBI Taxonomy" id="7213"/>
    <lineage>
        <taxon>Eukaryota</taxon>
        <taxon>Metazoa</taxon>
        <taxon>Ecdysozoa</taxon>
        <taxon>Arthropoda</taxon>
        <taxon>Hexapoda</taxon>
        <taxon>Insecta</taxon>
        <taxon>Pterygota</taxon>
        <taxon>Neoptera</taxon>
        <taxon>Endopterygota</taxon>
        <taxon>Diptera</taxon>
        <taxon>Brachycera</taxon>
        <taxon>Muscomorpha</taxon>
        <taxon>Tephritoidea</taxon>
        <taxon>Tephritidae</taxon>
        <taxon>Ceratitis</taxon>
        <taxon>Ceratitis</taxon>
    </lineage>
</organism>
<keyword evidence="4" id="KW-0221">Differentiation</keyword>
<dbReference type="Gene3D" id="3.30.420.610">
    <property type="entry name" value="LOTUS domain-like"/>
    <property type="match status" value="2"/>
</dbReference>
<dbReference type="Gene3D" id="2.30.30.140">
    <property type="match status" value="3"/>
</dbReference>
<evidence type="ECO:0000259" key="8">
    <source>
        <dbReference type="PROSITE" id="PS51644"/>
    </source>
</evidence>
<keyword evidence="2" id="KW-0963">Cytoplasm</keyword>
<keyword evidence="10" id="KW-1185">Reference proteome</keyword>
<feature type="compositionally biased region" description="Low complexity" evidence="6">
    <location>
        <begin position="536"/>
        <end position="557"/>
    </location>
</feature>
<feature type="coiled-coil region" evidence="5">
    <location>
        <begin position="394"/>
        <end position="474"/>
    </location>
</feature>
<proteinExistence type="predicted"/>
<dbReference type="CDD" id="cd09972">
    <property type="entry name" value="LOTUS_TDRD_OSKAR"/>
    <property type="match status" value="1"/>
</dbReference>
<feature type="compositionally biased region" description="Low complexity" evidence="6">
    <location>
        <begin position="243"/>
        <end position="295"/>
    </location>
</feature>
<feature type="compositionally biased region" description="Low complexity" evidence="6">
    <location>
        <begin position="1"/>
        <end position="20"/>
    </location>
</feature>
<evidence type="ECO:0000313" key="9">
    <source>
        <dbReference type="EMBL" id="CAD7012547.1"/>
    </source>
</evidence>
<name>A0A811VBC0_CERCA</name>
<feature type="region of interest" description="Disordered" evidence="6">
    <location>
        <begin position="351"/>
        <end position="380"/>
    </location>
</feature>
<dbReference type="SUPFAM" id="SSF54768">
    <property type="entry name" value="dsRNA-binding domain-like"/>
    <property type="match status" value="1"/>
</dbReference>
<evidence type="ECO:0000313" key="10">
    <source>
        <dbReference type="Proteomes" id="UP000606786"/>
    </source>
</evidence>
<dbReference type="Pfam" id="PF12872">
    <property type="entry name" value="OST-HTH"/>
    <property type="match status" value="1"/>
</dbReference>
<feature type="compositionally biased region" description="Low complexity" evidence="6">
    <location>
        <begin position="499"/>
        <end position="518"/>
    </location>
</feature>
<feature type="compositionally biased region" description="Polar residues" evidence="6">
    <location>
        <begin position="146"/>
        <end position="162"/>
    </location>
</feature>
<feature type="domain" description="HTH OST-type" evidence="8">
    <location>
        <begin position="69"/>
        <end position="140"/>
    </location>
</feature>
<dbReference type="EMBL" id="CAJHJT010000056">
    <property type="protein sequence ID" value="CAD7012547.1"/>
    <property type="molecule type" value="Genomic_DNA"/>
</dbReference>
<dbReference type="PROSITE" id="PS51644">
    <property type="entry name" value="HTH_OST"/>
    <property type="match status" value="1"/>
</dbReference>
<feature type="region of interest" description="Disordered" evidence="6">
    <location>
        <begin position="1"/>
        <end position="66"/>
    </location>
</feature>
<keyword evidence="4" id="KW-0744">Spermatogenesis</keyword>
<feature type="domain" description="Tudor" evidence="7">
    <location>
        <begin position="813"/>
        <end position="875"/>
    </location>
</feature>
<comment type="subcellular location">
    <subcellularLocation>
        <location evidence="1">Cytoplasm</location>
    </subcellularLocation>
</comment>
<dbReference type="Pfam" id="PF00567">
    <property type="entry name" value="TUDOR"/>
    <property type="match status" value="3"/>
</dbReference>
<accession>A0A811VBC0</accession>
<reference evidence="9" key="1">
    <citation type="submission" date="2020-11" db="EMBL/GenBank/DDBJ databases">
        <authorList>
            <person name="Whitehead M."/>
        </authorList>
    </citation>
    <scope>NUCLEOTIDE SEQUENCE</scope>
    <source>
        <strain evidence="9">EGII</strain>
    </source>
</reference>
<comment type="caution">
    <text evidence="9">The sequence shown here is derived from an EMBL/GenBank/DDBJ whole genome shotgun (WGS) entry which is preliminary data.</text>
</comment>
<protein>
    <submittedName>
        <fullName evidence="9">(Mediterranean fruit fly) hypothetical protein</fullName>
    </submittedName>
</protein>
<dbReference type="Proteomes" id="UP000606786">
    <property type="component" value="Unassembled WGS sequence"/>
</dbReference>
<evidence type="ECO:0000256" key="6">
    <source>
        <dbReference type="SAM" id="MobiDB-lite"/>
    </source>
</evidence>
<evidence type="ECO:0000259" key="7">
    <source>
        <dbReference type="PROSITE" id="PS50304"/>
    </source>
</evidence>
<feature type="compositionally biased region" description="Low complexity" evidence="6">
    <location>
        <begin position="38"/>
        <end position="65"/>
    </location>
</feature>